<dbReference type="AlphaFoldDB" id="A0A3N4ZBZ9"/>
<comment type="caution">
    <text evidence="4">Lacks conserved residue(s) required for the propagation of feature annotation.</text>
</comment>
<dbReference type="SMART" id="SM00421">
    <property type="entry name" value="HTH_LUXR"/>
    <property type="match status" value="1"/>
</dbReference>
<dbReference type="Gene3D" id="3.40.50.2300">
    <property type="match status" value="1"/>
</dbReference>
<evidence type="ECO:0000256" key="3">
    <source>
        <dbReference type="ARBA" id="ARBA00023163"/>
    </source>
</evidence>
<feature type="domain" description="HTH luxR-type" evidence="5">
    <location>
        <begin position="131"/>
        <end position="196"/>
    </location>
</feature>
<evidence type="ECO:0000313" key="7">
    <source>
        <dbReference type="EMBL" id="RPF28800.1"/>
    </source>
</evidence>
<keyword evidence="2 7" id="KW-0238">DNA-binding</keyword>
<keyword evidence="1" id="KW-0805">Transcription regulation</keyword>
<dbReference type="Gene3D" id="1.10.10.10">
    <property type="entry name" value="Winged helix-like DNA-binding domain superfamily/Winged helix DNA-binding domain"/>
    <property type="match status" value="1"/>
</dbReference>
<dbReference type="PROSITE" id="PS50110">
    <property type="entry name" value="RESPONSE_REGULATORY"/>
    <property type="match status" value="1"/>
</dbReference>
<dbReference type="PRINTS" id="PR00038">
    <property type="entry name" value="HTHLUXR"/>
</dbReference>
<accession>A0A3N4ZBZ9</accession>
<evidence type="ECO:0000259" key="5">
    <source>
        <dbReference type="PROSITE" id="PS50043"/>
    </source>
</evidence>
<evidence type="ECO:0000313" key="8">
    <source>
        <dbReference type="Proteomes" id="UP000280726"/>
    </source>
</evidence>
<dbReference type="EMBL" id="RKRA01000001">
    <property type="protein sequence ID" value="RPF28800.1"/>
    <property type="molecule type" value="Genomic_DNA"/>
</dbReference>
<dbReference type="GO" id="GO:0003677">
    <property type="term" value="F:DNA binding"/>
    <property type="evidence" value="ECO:0007669"/>
    <property type="project" value="UniProtKB-KW"/>
</dbReference>
<dbReference type="InterPro" id="IPR011006">
    <property type="entry name" value="CheY-like_superfamily"/>
</dbReference>
<dbReference type="SUPFAM" id="SSF52172">
    <property type="entry name" value="CheY-like"/>
    <property type="match status" value="1"/>
</dbReference>
<dbReference type="OrthoDB" id="9808843at2"/>
<proteinExistence type="predicted"/>
<evidence type="ECO:0000256" key="4">
    <source>
        <dbReference type="PROSITE-ProRule" id="PRU00169"/>
    </source>
</evidence>
<evidence type="ECO:0000256" key="1">
    <source>
        <dbReference type="ARBA" id="ARBA00023015"/>
    </source>
</evidence>
<dbReference type="PANTHER" id="PTHR44688:SF16">
    <property type="entry name" value="DNA-BINDING TRANSCRIPTIONAL ACTIVATOR DEVR_DOSR"/>
    <property type="match status" value="1"/>
</dbReference>
<protein>
    <submittedName>
        <fullName evidence="7">DNA-binding NarL/FixJ family response regulator</fullName>
    </submittedName>
</protein>
<gene>
    <name evidence="7" type="ORF">EDD32_3346</name>
</gene>
<evidence type="ECO:0000259" key="6">
    <source>
        <dbReference type="PROSITE" id="PS50110"/>
    </source>
</evidence>
<dbReference type="SMART" id="SM00448">
    <property type="entry name" value="REC"/>
    <property type="match status" value="1"/>
</dbReference>
<dbReference type="PROSITE" id="PS50043">
    <property type="entry name" value="HTH_LUXR_2"/>
    <property type="match status" value="1"/>
</dbReference>
<dbReference type="InterPro" id="IPR000792">
    <property type="entry name" value="Tscrpt_reg_LuxR_C"/>
</dbReference>
<dbReference type="GO" id="GO:0000160">
    <property type="term" value="P:phosphorelay signal transduction system"/>
    <property type="evidence" value="ECO:0007669"/>
    <property type="project" value="InterPro"/>
</dbReference>
<dbReference type="InterPro" id="IPR001789">
    <property type="entry name" value="Sig_transdc_resp-reg_receiver"/>
</dbReference>
<name>A0A3N4ZBZ9_9MICO</name>
<dbReference type="PANTHER" id="PTHR44688">
    <property type="entry name" value="DNA-BINDING TRANSCRIPTIONAL ACTIVATOR DEVR_DOSR"/>
    <property type="match status" value="1"/>
</dbReference>
<feature type="domain" description="Response regulatory" evidence="6">
    <location>
        <begin position="10"/>
        <end position="122"/>
    </location>
</feature>
<organism evidence="7 8">
    <name type="scientific">Georgenia muralis</name>
    <dbReference type="NCBI Taxonomy" id="154117"/>
    <lineage>
        <taxon>Bacteria</taxon>
        <taxon>Bacillati</taxon>
        <taxon>Actinomycetota</taxon>
        <taxon>Actinomycetes</taxon>
        <taxon>Micrococcales</taxon>
        <taxon>Bogoriellaceae</taxon>
        <taxon>Georgenia</taxon>
    </lineage>
</organism>
<dbReference type="Pfam" id="PF00196">
    <property type="entry name" value="GerE"/>
    <property type="match status" value="1"/>
</dbReference>
<dbReference type="Proteomes" id="UP000280726">
    <property type="component" value="Unassembled WGS sequence"/>
</dbReference>
<dbReference type="SUPFAM" id="SSF46894">
    <property type="entry name" value="C-terminal effector domain of the bipartite response regulators"/>
    <property type="match status" value="1"/>
</dbReference>
<dbReference type="InterPro" id="IPR016032">
    <property type="entry name" value="Sig_transdc_resp-reg_C-effctor"/>
</dbReference>
<reference evidence="7 8" key="1">
    <citation type="submission" date="2018-11" db="EMBL/GenBank/DDBJ databases">
        <title>Sequencing the genomes of 1000 actinobacteria strains.</title>
        <authorList>
            <person name="Klenk H.-P."/>
        </authorList>
    </citation>
    <scope>NUCLEOTIDE SEQUENCE [LARGE SCALE GENOMIC DNA]</scope>
    <source>
        <strain evidence="7 8">DSM 14418</strain>
    </source>
</reference>
<dbReference type="InterPro" id="IPR036388">
    <property type="entry name" value="WH-like_DNA-bd_sf"/>
</dbReference>
<sequence length="214" mass="22813">MASVVGAHARAVVLASGDDLRRELGRILARLDLELVCASSATEVMRLRGDAPAVAVLEVEAGAFMVCRHLHDRFGESLPVLMVSATRTEPQDRVAGFLVGADDYLAVPFDADEALCRVRRSLMRDARRSVSSPALAALTDREAEVLDLLVAGYTQKQIATRLDISGKTVGTHIQHLLTKLDLHSRTDAIALAIRAGLSPQGPGTGRQGIVSLSA</sequence>
<dbReference type="CDD" id="cd06170">
    <property type="entry name" value="LuxR_C_like"/>
    <property type="match status" value="1"/>
</dbReference>
<keyword evidence="3" id="KW-0804">Transcription</keyword>
<evidence type="ECO:0000256" key="2">
    <source>
        <dbReference type="ARBA" id="ARBA00023125"/>
    </source>
</evidence>
<dbReference type="RefSeq" id="WP_123919276.1">
    <property type="nucleotide sequence ID" value="NZ_RKRA01000001.1"/>
</dbReference>
<dbReference type="GO" id="GO:0006355">
    <property type="term" value="P:regulation of DNA-templated transcription"/>
    <property type="evidence" value="ECO:0007669"/>
    <property type="project" value="InterPro"/>
</dbReference>
<keyword evidence="8" id="KW-1185">Reference proteome</keyword>
<comment type="caution">
    <text evidence="7">The sequence shown here is derived from an EMBL/GenBank/DDBJ whole genome shotgun (WGS) entry which is preliminary data.</text>
</comment>